<keyword evidence="3" id="KW-1185">Reference proteome</keyword>
<proteinExistence type="predicted"/>
<name>A0ABD1ETX4_HYPHA</name>
<gene>
    <name evidence="2" type="ORF">ABEB36_006559</name>
</gene>
<feature type="transmembrane region" description="Helical" evidence="1">
    <location>
        <begin position="128"/>
        <end position="151"/>
    </location>
</feature>
<comment type="caution">
    <text evidence="2">The sequence shown here is derived from an EMBL/GenBank/DDBJ whole genome shotgun (WGS) entry which is preliminary data.</text>
</comment>
<dbReference type="EMBL" id="JBDJPC010000005">
    <property type="protein sequence ID" value="KAL1501179.1"/>
    <property type="molecule type" value="Genomic_DNA"/>
</dbReference>
<keyword evidence="1" id="KW-0472">Membrane</keyword>
<dbReference type="Proteomes" id="UP001566132">
    <property type="component" value="Unassembled WGS sequence"/>
</dbReference>
<sequence length="276" mass="31898">MEQILKIKTRTNPDFLNQYPSERRYSASKVLGLSIFQFIFTLLSILMGILLIHKRHVLNQQQDQGEPLTLLSEKLQQDLQFSDHKYLHYYKNISKFLIAACFIMAFCNFLAFCAGILAWKRWYIDHNIAFFCMFCCVSTLTSFTALVIAIITGRNANFIFLDNIDRTYDKSDLSPVNLTLAVNIIVLSLFSTIWSIISMHLACRGMRNSYPDDMMVAKRGGIELKNNVVHLNVINRSAIEKIRKCLLKRENNNGLPKQESSAEYLQRVDNFLNSFK</sequence>
<evidence type="ECO:0000313" key="2">
    <source>
        <dbReference type="EMBL" id="KAL1501179.1"/>
    </source>
</evidence>
<dbReference type="AlphaFoldDB" id="A0ABD1ETX4"/>
<organism evidence="2 3">
    <name type="scientific">Hypothenemus hampei</name>
    <name type="common">Coffee berry borer</name>
    <dbReference type="NCBI Taxonomy" id="57062"/>
    <lineage>
        <taxon>Eukaryota</taxon>
        <taxon>Metazoa</taxon>
        <taxon>Ecdysozoa</taxon>
        <taxon>Arthropoda</taxon>
        <taxon>Hexapoda</taxon>
        <taxon>Insecta</taxon>
        <taxon>Pterygota</taxon>
        <taxon>Neoptera</taxon>
        <taxon>Endopterygota</taxon>
        <taxon>Coleoptera</taxon>
        <taxon>Polyphaga</taxon>
        <taxon>Cucujiformia</taxon>
        <taxon>Curculionidae</taxon>
        <taxon>Scolytinae</taxon>
        <taxon>Hypothenemus</taxon>
    </lineage>
</organism>
<feature type="transmembrane region" description="Helical" evidence="1">
    <location>
        <begin position="178"/>
        <end position="197"/>
    </location>
</feature>
<feature type="transmembrane region" description="Helical" evidence="1">
    <location>
        <begin position="96"/>
        <end position="119"/>
    </location>
</feature>
<accession>A0ABD1ETX4</accession>
<reference evidence="2 3" key="1">
    <citation type="submission" date="2024-05" db="EMBL/GenBank/DDBJ databases">
        <title>Genetic variation in Jamaican populations of the coffee berry borer (Hypothenemus hampei).</title>
        <authorList>
            <person name="Errbii M."/>
            <person name="Myrie A."/>
        </authorList>
    </citation>
    <scope>NUCLEOTIDE SEQUENCE [LARGE SCALE GENOMIC DNA]</scope>
    <source>
        <strain evidence="2">JA-Hopewell-2020-01-JO</strain>
        <tissue evidence="2">Whole body</tissue>
    </source>
</reference>
<keyword evidence="1" id="KW-0812">Transmembrane</keyword>
<evidence type="ECO:0000313" key="3">
    <source>
        <dbReference type="Proteomes" id="UP001566132"/>
    </source>
</evidence>
<feature type="transmembrane region" description="Helical" evidence="1">
    <location>
        <begin position="30"/>
        <end position="52"/>
    </location>
</feature>
<keyword evidence="1" id="KW-1133">Transmembrane helix</keyword>
<protein>
    <submittedName>
        <fullName evidence="2">Uncharacterized protein</fullName>
    </submittedName>
</protein>
<evidence type="ECO:0000256" key="1">
    <source>
        <dbReference type="SAM" id="Phobius"/>
    </source>
</evidence>